<evidence type="ECO:0000313" key="2">
    <source>
        <dbReference type="Proteomes" id="UP000789396"/>
    </source>
</evidence>
<dbReference type="Proteomes" id="UP000789396">
    <property type="component" value="Unassembled WGS sequence"/>
</dbReference>
<protein>
    <submittedName>
        <fullName evidence="1">13318_t:CDS:1</fullName>
    </submittedName>
</protein>
<proteinExistence type="predicted"/>
<feature type="non-terminal residue" evidence="1">
    <location>
        <position position="134"/>
    </location>
</feature>
<dbReference type="EMBL" id="CAJVPZ010033136">
    <property type="protein sequence ID" value="CAG8743602.1"/>
    <property type="molecule type" value="Genomic_DNA"/>
</dbReference>
<dbReference type="OrthoDB" id="2431285at2759"/>
<evidence type="ECO:0000313" key="1">
    <source>
        <dbReference type="EMBL" id="CAG8743602.1"/>
    </source>
</evidence>
<dbReference type="AlphaFoldDB" id="A0A9N9INA2"/>
<organism evidence="1 2">
    <name type="scientific">Racocetra fulgida</name>
    <dbReference type="NCBI Taxonomy" id="60492"/>
    <lineage>
        <taxon>Eukaryota</taxon>
        <taxon>Fungi</taxon>
        <taxon>Fungi incertae sedis</taxon>
        <taxon>Mucoromycota</taxon>
        <taxon>Glomeromycotina</taxon>
        <taxon>Glomeromycetes</taxon>
        <taxon>Diversisporales</taxon>
        <taxon>Gigasporaceae</taxon>
        <taxon>Racocetra</taxon>
    </lineage>
</organism>
<sequence length="134" mass="15280">MNIESEVESEVEFKVEAEVEAKVEAKVEAEIEAEAEVENLIFEIPSGYMNIMFANNYIRIDNALKIEEVVLDEAAIIEEVLHKSNSNSSDKESDVEIKIIPHSVALEQCSLLIQYVEQQEPEKFVKDQDLPQLR</sequence>
<name>A0A9N9INA2_9GLOM</name>
<keyword evidence="2" id="KW-1185">Reference proteome</keyword>
<gene>
    <name evidence="1" type="ORF">RFULGI_LOCUS13065</name>
</gene>
<accession>A0A9N9INA2</accession>
<reference evidence="1" key="1">
    <citation type="submission" date="2021-06" db="EMBL/GenBank/DDBJ databases">
        <authorList>
            <person name="Kallberg Y."/>
            <person name="Tangrot J."/>
            <person name="Rosling A."/>
        </authorList>
    </citation>
    <scope>NUCLEOTIDE SEQUENCE</scope>
    <source>
        <strain evidence="1">IN212</strain>
    </source>
</reference>
<comment type="caution">
    <text evidence="1">The sequence shown here is derived from an EMBL/GenBank/DDBJ whole genome shotgun (WGS) entry which is preliminary data.</text>
</comment>